<feature type="region of interest" description="Disordered" evidence="1">
    <location>
        <begin position="644"/>
        <end position="666"/>
    </location>
</feature>
<evidence type="ECO:0000256" key="1">
    <source>
        <dbReference type="SAM" id="MobiDB-lite"/>
    </source>
</evidence>
<name>A0AAX6IJ76_IRIPA</name>
<reference evidence="2" key="2">
    <citation type="submission" date="2023-04" db="EMBL/GenBank/DDBJ databases">
        <authorList>
            <person name="Bruccoleri R.E."/>
            <person name="Oakeley E.J."/>
            <person name="Faust A.-M."/>
            <person name="Dessus-Babus S."/>
            <person name="Altorfer M."/>
            <person name="Burckhardt D."/>
            <person name="Oertli M."/>
            <person name="Naumann U."/>
            <person name="Petersen F."/>
            <person name="Wong J."/>
        </authorList>
    </citation>
    <scope>NUCLEOTIDE SEQUENCE</scope>
    <source>
        <strain evidence="2">GSM-AAB239-AS_SAM_17_03QT</strain>
        <tissue evidence="2">Leaf</tissue>
    </source>
</reference>
<dbReference type="PANTHER" id="PTHR36892">
    <property type="entry name" value="OS01G0201800 PROTEIN"/>
    <property type="match status" value="1"/>
</dbReference>
<organism evidence="2 3">
    <name type="scientific">Iris pallida</name>
    <name type="common">Sweet iris</name>
    <dbReference type="NCBI Taxonomy" id="29817"/>
    <lineage>
        <taxon>Eukaryota</taxon>
        <taxon>Viridiplantae</taxon>
        <taxon>Streptophyta</taxon>
        <taxon>Embryophyta</taxon>
        <taxon>Tracheophyta</taxon>
        <taxon>Spermatophyta</taxon>
        <taxon>Magnoliopsida</taxon>
        <taxon>Liliopsida</taxon>
        <taxon>Asparagales</taxon>
        <taxon>Iridaceae</taxon>
        <taxon>Iridoideae</taxon>
        <taxon>Irideae</taxon>
        <taxon>Iris</taxon>
    </lineage>
</organism>
<comment type="caution">
    <text evidence="2">The sequence shown here is derived from an EMBL/GenBank/DDBJ whole genome shotgun (WGS) entry which is preliminary data.</text>
</comment>
<protein>
    <submittedName>
        <fullName evidence="2">Uncharacterized protein</fullName>
    </submittedName>
</protein>
<reference evidence="2" key="1">
    <citation type="journal article" date="2023" name="GigaByte">
        <title>Genome assembly of the bearded iris, Iris pallida Lam.</title>
        <authorList>
            <person name="Bruccoleri R.E."/>
            <person name="Oakeley E.J."/>
            <person name="Faust A.M.E."/>
            <person name="Altorfer M."/>
            <person name="Dessus-Babus S."/>
            <person name="Burckhardt D."/>
            <person name="Oertli M."/>
            <person name="Naumann U."/>
            <person name="Petersen F."/>
            <person name="Wong J."/>
        </authorList>
    </citation>
    <scope>NUCLEOTIDE SEQUENCE</scope>
    <source>
        <strain evidence="2">GSM-AAB239-AS_SAM_17_03QT</strain>
    </source>
</reference>
<dbReference type="Proteomes" id="UP001140949">
    <property type="component" value="Unassembled WGS sequence"/>
</dbReference>
<accession>A0AAX6IJ76</accession>
<evidence type="ECO:0000313" key="2">
    <source>
        <dbReference type="EMBL" id="KAJ6852847.1"/>
    </source>
</evidence>
<feature type="compositionally biased region" description="Basic residues" evidence="1">
    <location>
        <begin position="67"/>
        <end position="77"/>
    </location>
</feature>
<feature type="compositionally biased region" description="Basic and acidic residues" evidence="1">
    <location>
        <begin position="644"/>
        <end position="656"/>
    </location>
</feature>
<feature type="region of interest" description="Disordered" evidence="1">
    <location>
        <begin position="58"/>
        <end position="77"/>
    </location>
</feature>
<feature type="region of interest" description="Disordered" evidence="1">
    <location>
        <begin position="282"/>
        <end position="303"/>
    </location>
</feature>
<sequence>MAVLLETFSIREYASRMRAADARKCWPFGGDAEGIRLPPIQIRKFSWWADELEAARSRERPEGPVRRSARGKQKAPKKRSIVEIFAVAPQVEGDKGSGGEDKKEMMRKRIWIKYKKKKKKKKKNSLATKKGKIHKRKMSYSADGSLLLRELIRKKRFGKTFRDLSGKRMKKLPSVKGLPSKSNSKDIQTLKLISNKQVVGKILPTHGILKNQNRATSVRKRSVIDDTQGENLLESCRTLVKHVTFSGKDDILGHNQVGSRLELPPLQTLCKIFSNVLTASSATNDSKKDDTASHDTGAHLVSESEKDVAVDVIEKTARSSDSCNHEATSISLTKRNCSASEETPLGKTVDLNSTLQISSDLDCSYSGNTQILSPICREGVDVGGINGNGSSLGTHFIGSFPYSTESCVSRPDPTCSLNITRNLISQPQTSCLVTSLHENGKRSHLCVGPLVDYISCIPDLKRKGNFSSNDIMSSICSSVASNTFREPRRSSDSTLNHRDKCINEDFIGLPLNSQGELMKLYSSSEHGFRDLLKKQNTAVGPFQDFQIPRFSEAKSNKDIGNMKAKFSGVPLCEKDRSKWFPDQHCAASRQLVSGLGITGMQNFDKRQIERHESLKDQNQSIHRNPDQINVSDYGCLDHYQTHNSRDSEKFHKEGNLDRNQPASPPTMRLMGKDVTVGKISNECQGYRDGSMWREKEIVTQQCSFVRVSDKPQCSRWPQQEWVAHSSPRTSHGNHFQQFAAPGTLQFSEIQSGSEKMPFDYHMPYRRDKWMSMNEIYNHREALLSASSKSMFNCNSATEPVEMGHQTPGVTSHARDVYRHMLLSSTHCKHSQNLPYSASSSILRPSFANQGHGNFVGPSSAPSSSHIPQWLLNPKEQRKNQNNSCPYSDQFARHQPCPTTTTNLLTFPSSYPTTTFSFPVYHTNAVASSSPTSLAQPSLVPTYPTSSSYPTANGSYTSNIMCKKDASSNFKYVEDPEKSDKSRKRYADRSYGLMRPMKKPNQTTHWNTYIPIEPRRRELHQYIPYRAESPKQLGSRYKRMDVNHPIISKNKSSLGSSLKFSSLELDGKLKSGPVKLSAGAKHILKPSQCTDQDNARVIHSSIPFEVGSSSSKVPVSLDKTTRIYRF</sequence>
<feature type="compositionally biased region" description="Basic and acidic residues" evidence="1">
    <location>
        <begin position="285"/>
        <end position="303"/>
    </location>
</feature>
<evidence type="ECO:0000313" key="3">
    <source>
        <dbReference type="Proteomes" id="UP001140949"/>
    </source>
</evidence>
<proteinExistence type="predicted"/>
<dbReference type="EMBL" id="JANAVB010001400">
    <property type="protein sequence ID" value="KAJ6852847.1"/>
    <property type="molecule type" value="Genomic_DNA"/>
</dbReference>
<dbReference type="PANTHER" id="PTHR36892:SF1">
    <property type="entry name" value="OS05G0518200 PROTEIN"/>
    <property type="match status" value="1"/>
</dbReference>
<gene>
    <name evidence="2" type="ORF">M6B38_252605</name>
</gene>
<dbReference type="AlphaFoldDB" id="A0AAX6IJ76"/>
<keyword evidence="3" id="KW-1185">Reference proteome</keyword>